<evidence type="ECO:0000313" key="3">
    <source>
        <dbReference type="Proteomes" id="UP000483820"/>
    </source>
</evidence>
<feature type="compositionally biased region" description="Acidic residues" evidence="1">
    <location>
        <begin position="69"/>
        <end position="78"/>
    </location>
</feature>
<protein>
    <submittedName>
        <fullName evidence="2">Uncharacterized protein</fullName>
    </submittedName>
</protein>
<evidence type="ECO:0000313" key="2">
    <source>
        <dbReference type="EMBL" id="KAF1758171.1"/>
    </source>
</evidence>
<dbReference type="Proteomes" id="UP000483820">
    <property type="component" value="Chromosome IV"/>
</dbReference>
<gene>
    <name evidence="2" type="ORF">GCK72_014629</name>
</gene>
<comment type="caution">
    <text evidence="2">The sequence shown here is derived from an EMBL/GenBank/DDBJ whole genome shotgun (WGS) entry which is preliminary data.</text>
</comment>
<dbReference type="KEGG" id="crq:GCK72_014629"/>
<evidence type="ECO:0000256" key="1">
    <source>
        <dbReference type="SAM" id="MobiDB-lite"/>
    </source>
</evidence>
<accession>A0A2P4W873</accession>
<dbReference type="EMBL" id="WUAV01000004">
    <property type="protein sequence ID" value="KAF1758171.1"/>
    <property type="molecule type" value="Genomic_DNA"/>
</dbReference>
<dbReference type="AlphaFoldDB" id="A0A2P4W873"/>
<proteinExistence type="predicted"/>
<name>A0A2P4W873_CAERE</name>
<organism evidence="2 3">
    <name type="scientific">Caenorhabditis remanei</name>
    <name type="common">Caenorhabditis vulgaris</name>
    <dbReference type="NCBI Taxonomy" id="31234"/>
    <lineage>
        <taxon>Eukaryota</taxon>
        <taxon>Metazoa</taxon>
        <taxon>Ecdysozoa</taxon>
        <taxon>Nematoda</taxon>
        <taxon>Chromadorea</taxon>
        <taxon>Rhabditida</taxon>
        <taxon>Rhabditina</taxon>
        <taxon>Rhabditomorpha</taxon>
        <taxon>Rhabditoidea</taxon>
        <taxon>Rhabditidae</taxon>
        <taxon>Peloderinae</taxon>
        <taxon>Caenorhabditis</taxon>
    </lineage>
</organism>
<feature type="region of interest" description="Disordered" evidence="1">
    <location>
        <begin position="58"/>
        <end position="78"/>
    </location>
</feature>
<dbReference type="RefSeq" id="XP_053585150.1">
    <property type="nucleotide sequence ID" value="XM_053730378.1"/>
</dbReference>
<dbReference type="CTD" id="78775887"/>
<sequence length="78" mass="8532">MSHLKRIQETPIAVSSCFKNEKKSYGIAIAAQASRIYQFNASAGGECGMEWSGLFEHPPLSVHTKPSSADEEEDDDDS</sequence>
<reference evidence="2 3" key="1">
    <citation type="submission" date="2019-12" db="EMBL/GenBank/DDBJ databases">
        <title>Chromosome-level assembly of the Caenorhabditis remanei genome.</title>
        <authorList>
            <person name="Teterina A.A."/>
            <person name="Willis J.H."/>
            <person name="Phillips P.C."/>
        </authorList>
    </citation>
    <scope>NUCLEOTIDE SEQUENCE [LARGE SCALE GENOMIC DNA]</scope>
    <source>
        <strain evidence="2 3">PX506</strain>
        <tissue evidence="2">Whole organism</tissue>
    </source>
</reference>
<dbReference type="GeneID" id="78775887"/>